<sequence>MHELTSLSLTRSLAHSITGCMVLATLPLLGHLPSFSHTLSDFSSLGTSAPRRPFATLSIQSPFTYFGCYWSSHHNSIVHFCREPVISFSIDLSIKICPCQLIIMDGAV</sequence>
<protein>
    <submittedName>
        <fullName evidence="1">Uncharacterized protein</fullName>
    </submittedName>
</protein>
<organism evidence="1 2">
    <name type="scientific">Ramazzottius varieornatus</name>
    <name type="common">Water bear</name>
    <name type="synonym">Tardigrade</name>
    <dbReference type="NCBI Taxonomy" id="947166"/>
    <lineage>
        <taxon>Eukaryota</taxon>
        <taxon>Metazoa</taxon>
        <taxon>Ecdysozoa</taxon>
        <taxon>Tardigrada</taxon>
        <taxon>Eutardigrada</taxon>
        <taxon>Parachela</taxon>
        <taxon>Hypsibioidea</taxon>
        <taxon>Ramazzottiidae</taxon>
        <taxon>Ramazzottius</taxon>
    </lineage>
</organism>
<name>A0A1D1W7T5_RAMVA</name>
<dbReference type="EMBL" id="BDGG01000022">
    <property type="protein sequence ID" value="GAV09451.1"/>
    <property type="molecule type" value="Genomic_DNA"/>
</dbReference>
<evidence type="ECO:0000313" key="1">
    <source>
        <dbReference type="EMBL" id="GAV09451.1"/>
    </source>
</evidence>
<evidence type="ECO:0000313" key="2">
    <source>
        <dbReference type="Proteomes" id="UP000186922"/>
    </source>
</evidence>
<dbReference type="AlphaFoldDB" id="A0A1D1W7T5"/>
<gene>
    <name evidence="1" type="primary">RvY_18995-1</name>
    <name evidence="1" type="synonym">RvY_18995.1</name>
    <name evidence="1" type="ORF">RvY_18995</name>
</gene>
<reference evidence="1 2" key="1">
    <citation type="journal article" date="2016" name="Nat. Commun.">
        <title>Extremotolerant tardigrade genome and improved radiotolerance of human cultured cells by tardigrade-unique protein.</title>
        <authorList>
            <person name="Hashimoto T."/>
            <person name="Horikawa D.D."/>
            <person name="Saito Y."/>
            <person name="Kuwahara H."/>
            <person name="Kozuka-Hata H."/>
            <person name="Shin-I T."/>
            <person name="Minakuchi Y."/>
            <person name="Ohishi K."/>
            <person name="Motoyama A."/>
            <person name="Aizu T."/>
            <person name="Enomoto A."/>
            <person name="Kondo K."/>
            <person name="Tanaka S."/>
            <person name="Hara Y."/>
            <person name="Koshikawa S."/>
            <person name="Sagara H."/>
            <person name="Miura T."/>
            <person name="Yokobori S."/>
            <person name="Miyagawa K."/>
            <person name="Suzuki Y."/>
            <person name="Kubo T."/>
            <person name="Oyama M."/>
            <person name="Kohara Y."/>
            <person name="Fujiyama A."/>
            <person name="Arakawa K."/>
            <person name="Katayama T."/>
            <person name="Toyoda A."/>
            <person name="Kunieda T."/>
        </authorList>
    </citation>
    <scope>NUCLEOTIDE SEQUENCE [LARGE SCALE GENOMIC DNA]</scope>
    <source>
        <strain evidence="1 2">YOKOZUNA-1</strain>
    </source>
</reference>
<dbReference type="Proteomes" id="UP000186922">
    <property type="component" value="Unassembled WGS sequence"/>
</dbReference>
<comment type="caution">
    <text evidence="1">The sequence shown here is derived from an EMBL/GenBank/DDBJ whole genome shotgun (WGS) entry which is preliminary data.</text>
</comment>
<accession>A0A1D1W7T5</accession>
<proteinExistence type="predicted"/>
<keyword evidence="2" id="KW-1185">Reference proteome</keyword>